<keyword evidence="2" id="KW-1185">Reference proteome</keyword>
<name>A0ABR2T9Q4_9ROSI</name>
<organism evidence="1 2">
    <name type="scientific">Hibiscus sabdariffa</name>
    <name type="common">roselle</name>
    <dbReference type="NCBI Taxonomy" id="183260"/>
    <lineage>
        <taxon>Eukaryota</taxon>
        <taxon>Viridiplantae</taxon>
        <taxon>Streptophyta</taxon>
        <taxon>Embryophyta</taxon>
        <taxon>Tracheophyta</taxon>
        <taxon>Spermatophyta</taxon>
        <taxon>Magnoliopsida</taxon>
        <taxon>eudicotyledons</taxon>
        <taxon>Gunneridae</taxon>
        <taxon>Pentapetalae</taxon>
        <taxon>rosids</taxon>
        <taxon>malvids</taxon>
        <taxon>Malvales</taxon>
        <taxon>Malvaceae</taxon>
        <taxon>Malvoideae</taxon>
        <taxon>Hibiscus</taxon>
    </lineage>
</organism>
<dbReference type="EMBL" id="JBBPBN010000007">
    <property type="protein sequence ID" value="KAK9034225.1"/>
    <property type="molecule type" value="Genomic_DNA"/>
</dbReference>
<protein>
    <submittedName>
        <fullName evidence="1">Uncharacterized protein</fullName>
    </submittedName>
</protein>
<accession>A0ABR2T9Q4</accession>
<proteinExistence type="predicted"/>
<sequence>MMSLVDTPSWLWNDGRDFTVKSTYDAHLSLPSEPRDGLWEVIHKFRGLQRVVTCRALVSRIQQQSVGGSVCLRCNDWSLSLVGCLKINVDGARRAIDGVASCGVSSEIQMGFGLLDSRSLLDVASC</sequence>
<reference evidence="1 2" key="1">
    <citation type="journal article" date="2024" name="G3 (Bethesda)">
        <title>Genome assembly of Hibiscus sabdariffa L. provides insights into metabolisms of medicinal natural products.</title>
        <authorList>
            <person name="Kim T."/>
        </authorList>
    </citation>
    <scope>NUCLEOTIDE SEQUENCE [LARGE SCALE GENOMIC DNA]</scope>
    <source>
        <strain evidence="1">TK-2024</strain>
        <tissue evidence="1">Old leaves</tissue>
    </source>
</reference>
<dbReference type="Proteomes" id="UP001396334">
    <property type="component" value="Unassembled WGS sequence"/>
</dbReference>
<comment type="caution">
    <text evidence="1">The sequence shown here is derived from an EMBL/GenBank/DDBJ whole genome shotgun (WGS) entry which is preliminary data.</text>
</comment>
<evidence type="ECO:0000313" key="1">
    <source>
        <dbReference type="EMBL" id="KAK9034225.1"/>
    </source>
</evidence>
<evidence type="ECO:0000313" key="2">
    <source>
        <dbReference type="Proteomes" id="UP001396334"/>
    </source>
</evidence>
<gene>
    <name evidence="1" type="ORF">V6N11_050398</name>
</gene>